<feature type="compositionally biased region" description="Low complexity" evidence="8">
    <location>
        <begin position="224"/>
        <end position="234"/>
    </location>
</feature>
<keyword evidence="5" id="KW-0677">Repeat</keyword>
<accession>I7M0X0</accession>
<evidence type="ECO:0000259" key="9">
    <source>
        <dbReference type="Pfam" id="PF08662"/>
    </source>
</evidence>
<keyword evidence="6" id="KW-0810">Translation regulation</keyword>
<sequence length="734" mass="85882">MLLILSKCQNNFQKLQYLVKQIIQIVDHHYKFLYLQNINLIFFINFLDRSLGNLQIIKTQLSQNLIHISTSLISKNKQSKTKYKQTHNQKMSGWDDFQELPQQPNQKNNQNRNQNNQNKNNYNNNNRNSNNNNNRNYNNNISSQQNQGSNQGYKQQQKPVYVEKQEDQPRRFQFFNSSKNKPDQQKDNIPQDQVEEKKVNSENTQVESSSQKQVSQLPTLSSVQQQQQQQPQQQQQQQQATKVYEVVNANYNAPHKILIRSKEGIYETSCYSQSMINEKKVLTGPADFMCLSKDEQYILVTLDTVVKVIKISDNSVVSQREFVSIKHTNLSQNNKYIQVLDRIDNNKYTSYVFSFPDFKLLKEFNEKRYIKENAPYVKFNKQETKAFYYNYSTGFIEVYETPDFSKIVQQAEMQNLDFFQVSPEHDFIVGCFLEHMVGYEKTQAKLQFYNLEKDKREKVKNIEKAQEINIKWSPDGNNCILTTQTIHDSTGNTYYGQTALWRYQFGKKYLHQIPTIDGPVHDVDWHPNGEQFIAIVGYMPAKPILYNLRCEPLFSFGTMHRNTIRFQPQGRFVLFGGFGNISGDVDVWELNSLEKLAKFNSNTSASIEWSLDGKHILTGVLTPRLRVDNNFKLFKWNGELINTCNFSHTELYEVVWKKNQQYTDMTPIPENEITNELNKQRQITKSQTSKRPLFGGGSFAESLRNERGEEGPKKLTGEEEWVIKAKNEAKKNNK</sequence>
<dbReference type="PANTHER" id="PTHR13227:SF0">
    <property type="entry name" value="EUKARYOTIC TRANSLATION INITIATION FACTOR 2A"/>
    <property type="match status" value="1"/>
</dbReference>
<keyword evidence="4" id="KW-0853">WD repeat</keyword>
<keyword evidence="11" id="KW-1185">Reference proteome</keyword>
<dbReference type="GO" id="GO:0006417">
    <property type="term" value="P:regulation of translation"/>
    <property type="evidence" value="ECO:0007669"/>
    <property type="project" value="UniProtKB-KW"/>
</dbReference>
<dbReference type="InterPro" id="IPR013979">
    <property type="entry name" value="TIF_beta_prop-like"/>
</dbReference>
<evidence type="ECO:0000256" key="7">
    <source>
        <dbReference type="ARBA" id="ARBA00022917"/>
    </source>
</evidence>
<dbReference type="InParanoid" id="I7M0X0"/>
<feature type="region of interest" description="Disordered" evidence="8">
    <location>
        <begin position="95"/>
        <end position="234"/>
    </location>
</feature>
<evidence type="ECO:0000313" key="10">
    <source>
        <dbReference type="EMBL" id="EAR92866.2"/>
    </source>
</evidence>
<keyword evidence="7" id="KW-0648">Protein biosynthesis</keyword>
<feature type="compositionally biased region" description="Low complexity" evidence="8">
    <location>
        <begin position="102"/>
        <end position="157"/>
    </location>
</feature>
<evidence type="ECO:0000256" key="3">
    <source>
        <dbReference type="ARBA" id="ARBA00022540"/>
    </source>
</evidence>
<evidence type="ECO:0000256" key="8">
    <source>
        <dbReference type="SAM" id="MobiDB-lite"/>
    </source>
</evidence>
<dbReference type="RefSeq" id="XP_001013111.2">
    <property type="nucleotide sequence ID" value="XM_001013111.3"/>
</dbReference>
<feature type="compositionally biased region" description="Basic and acidic residues" evidence="8">
    <location>
        <begin position="161"/>
        <end position="170"/>
    </location>
</feature>
<dbReference type="Pfam" id="PF08662">
    <property type="entry name" value="eIF2A"/>
    <property type="match status" value="1"/>
</dbReference>
<feature type="domain" description="Translation initiation factor beta propellor-like" evidence="9">
    <location>
        <begin position="460"/>
        <end position="654"/>
    </location>
</feature>
<dbReference type="STRING" id="312017.I7M0X0"/>
<dbReference type="Gene3D" id="2.130.10.10">
    <property type="entry name" value="YVTN repeat-like/Quinoprotein amine dehydrogenase"/>
    <property type="match status" value="1"/>
</dbReference>
<name>I7M0X0_TETTS</name>
<dbReference type="Proteomes" id="UP000009168">
    <property type="component" value="Unassembled WGS sequence"/>
</dbReference>
<evidence type="ECO:0000256" key="1">
    <source>
        <dbReference type="ARBA" id="ARBA00009573"/>
    </source>
</evidence>
<organism evidence="10 11">
    <name type="scientific">Tetrahymena thermophila (strain SB210)</name>
    <dbReference type="NCBI Taxonomy" id="312017"/>
    <lineage>
        <taxon>Eukaryota</taxon>
        <taxon>Sar</taxon>
        <taxon>Alveolata</taxon>
        <taxon>Ciliophora</taxon>
        <taxon>Intramacronucleata</taxon>
        <taxon>Oligohymenophorea</taxon>
        <taxon>Hymenostomatida</taxon>
        <taxon>Tetrahymenina</taxon>
        <taxon>Tetrahymenidae</taxon>
        <taxon>Tetrahymena</taxon>
    </lineage>
</organism>
<keyword evidence="3 10" id="KW-0396">Initiation factor</keyword>
<reference evidence="11" key="1">
    <citation type="journal article" date="2006" name="PLoS Biol.">
        <title>Macronuclear genome sequence of the ciliate Tetrahymena thermophila, a model eukaryote.</title>
        <authorList>
            <person name="Eisen J.A."/>
            <person name="Coyne R.S."/>
            <person name="Wu M."/>
            <person name="Wu D."/>
            <person name="Thiagarajan M."/>
            <person name="Wortman J.R."/>
            <person name="Badger J.H."/>
            <person name="Ren Q."/>
            <person name="Amedeo P."/>
            <person name="Jones K.M."/>
            <person name="Tallon L.J."/>
            <person name="Delcher A.L."/>
            <person name="Salzberg S.L."/>
            <person name="Silva J.C."/>
            <person name="Haas B.J."/>
            <person name="Majoros W.H."/>
            <person name="Farzad M."/>
            <person name="Carlton J.M."/>
            <person name="Smith R.K. Jr."/>
            <person name="Garg J."/>
            <person name="Pearlman R.E."/>
            <person name="Karrer K.M."/>
            <person name="Sun L."/>
            <person name="Manning G."/>
            <person name="Elde N.C."/>
            <person name="Turkewitz A.P."/>
            <person name="Asai D.J."/>
            <person name="Wilkes D.E."/>
            <person name="Wang Y."/>
            <person name="Cai H."/>
            <person name="Collins K."/>
            <person name="Stewart B.A."/>
            <person name="Lee S.R."/>
            <person name="Wilamowska K."/>
            <person name="Weinberg Z."/>
            <person name="Ruzzo W.L."/>
            <person name="Wloga D."/>
            <person name="Gaertig J."/>
            <person name="Frankel J."/>
            <person name="Tsao C.-C."/>
            <person name="Gorovsky M.A."/>
            <person name="Keeling P.J."/>
            <person name="Waller R.F."/>
            <person name="Patron N.J."/>
            <person name="Cherry J.M."/>
            <person name="Stover N.A."/>
            <person name="Krieger C.J."/>
            <person name="del Toro C."/>
            <person name="Ryder H.F."/>
            <person name="Williamson S.C."/>
            <person name="Barbeau R.A."/>
            <person name="Hamilton E.P."/>
            <person name="Orias E."/>
        </authorList>
    </citation>
    <scope>NUCLEOTIDE SEQUENCE [LARGE SCALE GENOMIC DNA]</scope>
    <source>
        <strain evidence="11">SB210</strain>
    </source>
</reference>
<dbReference type="InterPro" id="IPR015943">
    <property type="entry name" value="WD40/YVTN_repeat-like_dom_sf"/>
</dbReference>
<protein>
    <recommendedName>
        <fullName evidence="2">Eukaryotic translation initiation factor 2A</fullName>
    </recommendedName>
</protein>
<dbReference type="SUPFAM" id="SSF82171">
    <property type="entry name" value="DPP6 N-terminal domain-like"/>
    <property type="match status" value="1"/>
</dbReference>
<comment type="similarity">
    <text evidence="1">Belongs to the WD repeat EIF2A family.</text>
</comment>
<dbReference type="InterPro" id="IPR011387">
    <property type="entry name" value="TIF2A"/>
</dbReference>
<evidence type="ECO:0000313" key="11">
    <source>
        <dbReference type="Proteomes" id="UP000009168"/>
    </source>
</evidence>
<dbReference type="GO" id="GO:0003729">
    <property type="term" value="F:mRNA binding"/>
    <property type="evidence" value="ECO:0007669"/>
    <property type="project" value="TreeGrafter"/>
</dbReference>
<dbReference type="GO" id="GO:0043022">
    <property type="term" value="F:ribosome binding"/>
    <property type="evidence" value="ECO:0007669"/>
    <property type="project" value="TreeGrafter"/>
</dbReference>
<feature type="compositionally biased region" description="Basic and acidic residues" evidence="8">
    <location>
        <begin position="703"/>
        <end position="721"/>
    </location>
</feature>
<feature type="region of interest" description="Disordered" evidence="8">
    <location>
        <begin position="682"/>
        <end position="721"/>
    </location>
</feature>
<feature type="compositionally biased region" description="Low complexity" evidence="8">
    <location>
        <begin position="205"/>
        <end position="216"/>
    </location>
</feature>
<dbReference type="KEGG" id="tet:TTHERM_00294790"/>
<evidence type="ECO:0000256" key="5">
    <source>
        <dbReference type="ARBA" id="ARBA00022737"/>
    </source>
</evidence>
<dbReference type="PANTHER" id="PTHR13227">
    <property type="entry name" value="EUKARYOTIC TRANSLATION INITIATION FACTOR 2A"/>
    <property type="match status" value="1"/>
</dbReference>
<dbReference type="AlphaFoldDB" id="I7M0X0"/>
<dbReference type="GO" id="GO:0022627">
    <property type="term" value="C:cytosolic small ribosomal subunit"/>
    <property type="evidence" value="ECO:0007669"/>
    <property type="project" value="TreeGrafter"/>
</dbReference>
<dbReference type="OrthoDB" id="2194683at2759"/>
<gene>
    <name evidence="10" type="ORF">TTHERM_00294790</name>
</gene>
<dbReference type="GO" id="GO:0000049">
    <property type="term" value="F:tRNA binding"/>
    <property type="evidence" value="ECO:0007669"/>
    <property type="project" value="TreeGrafter"/>
</dbReference>
<evidence type="ECO:0000256" key="6">
    <source>
        <dbReference type="ARBA" id="ARBA00022845"/>
    </source>
</evidence>
<dbReference type="EMBL" id="GG662740">
    <property type="protein sequence ID" value="EAR92866.2"/>
    <property type="molecule type" value="Genomic_DNA"/>
</dbReference>
<dbReference type="eggNOG" id="KOG2315">
    <property type="taxonomic scope" value="Eukaryota"/>
</dbReference>
<dbReference type="GO" id="GO:0003743">
    <property type="term" value="F:translation initiation factor activity"/>
    <property type="evidence" value="ECO:0007669"/>
    <property type="project" value="UniProtKB-KW"/>
</dbReference>
<proteinExistence type="inferred from homology"/>
<evidence type="ECO:0000256" key="4">
    <source>
        <dbReference type="ARBA" id="ARBA00022574"/>
    </source>
</evidence>
<evidence type="ECO:0000256" key="2">
    <source>
        <dbReference type="ARBA" id="ARBA00013819"/>
    </source>
</evidence>
<dbReference type="GeneID" id="7833296"/>